<dbReference type="GO" id="GO:0005987">
    <property type="term" value="P:sucrose catabolic process"/>
    <property type="evidence" value="ECO:0007669"/>
    <property type="project" value="TreeGrafter"/>
</dbReference>
<protein>
    <submittedName>
        <fullName evidence="7">Glycoside hydrolase</fullName>
    </submittedName>
</protein>
<keyword evidence="8" id="KW-1185">Reference proteome</keyword>
<dbReference type="PROSITE" id="PS00609">
    <property type="entry name" value="GLYCOSYL_HYDROL_F32"/>
    <property type="match status" value="1"/>
</dbReference>
<dbReference type="Proteomes" id="UP000029500">
    <property type="component" value="Chromosome"/>
</dbReference>
<dbReference type="InterPro" id="IPR013320">
    <property type="entry name" value="ConA-like_dom_sf"/>
</dbReference>
<evidence type="ECO:0000256" key="1">
    <source>
        <dbReference type="ARBA" id="ARBA00009902"/>
    </source>
</evidence>
<evidence type="ECO:0000313" key="8">
    <source>
        <dbReference type="Proteomes" id="UP000029500"/>
    </source>
</evidence>
<dbReference type="Pfam" id="PF00251">
    <property type="entry name" value="Glyco_hydro_32N"/>
    <property type="match status" value="1"/>
</dbReference>
<dbReference type="Gene3D" id="2.60.120.560">
    <property type="entry name" value="Exo-inulinase, domain 1"/>
    <property type="match status" value="1"/>
</dbReference>
<evidence type="ECO:0000256" key="4">
    <source>
        <dbReference type="RuleBase" id="RU362110"/>
    </source>
</evidence>
<dbReference type="InterPro" id="IPR013148">
    <property type="entry name" value="Glyco_hydro_32_N"/>
</dbReference>
<feature type="domain" description="Glycosyl hydrolase family 32 N-terminal" evidence="5">
    <location>
        <begin position="14"/>
        <end position="330"/>
    </location>
</feature>
<dbReference type="Pfam" id="PF08244">
    <property type="entry name" value="Glyco_hydro_32C"/>
    <property type="match status" value="1"/>
</dbReference>
<accession>A0A089M821</accession>
<evidence type="ECO:0000313" key="7">
    <source>
        <dbReference type="EMBL" id="AIQ67673.1"/>
    </source>
</evidence>
<dbReference type="PANTHER" id="PTHR42800">
    <property type="entry name" value="EXOINULINASE INUD (AFU_ORTHOLOGUE AFUA_5G00480)"/>
    <property type="match status" value="1"/>
</dbReference>
<reference evidence="7 8" key="1">
    <citation type="submission" date="2014-08" db="EMBL/GenBank/DDBJ databases">
        <title>Comparative genomics of the Paenibacillus odorifer group.</title>
        <authorList>
            <person name="den Bakker H.C."/>
            <person name="Tsai Y.-C."/>
            <person name="Martin N."/>
            <person name="Korlach J."/>
            <person name="Wiedmann M."/>
        </authorList>
    </citation>
    <scope>NUCLEOTIDE SEQUENCE [LARGE SCALE GENOMIC DNA]</scope>
    <source>
        <strain evidence="7 8">DSM 15220</strain>
    </source>
</reference>
<evidence type="ECO:0000256" key="3">
    <source>
        <dbReference type="ARBA" id="ARBA00023295"/>
    </source>
</evidence>
<dbReference type="eggNOG" id="COG1621">
    <property type="taxonomic scope" value="Bacteria"/>
</dbReference>
<keyword evidence="2 4" id="KW-0378">Hydrolase</keyword>
<dbReference type="GO" id="GO:0004575">
    <property type="term" value="F:sucrose alpha-glucosidase activity"/>
    <property type="evidence" value="ECO:0007669"/>
    <property type="project" value="TreeGrafter"/>
</dbReference>
<dbReference type="AlphaFoldDB" id="A0A089M821"/>
<feature type="domain" description="Glycosyl hydrolase family 32 C-terminal" evidence="6">
    <location>
        <begin position="347"/>
        <end position="482"/>
    </location>
</feature>
<dbReference type="OrthoDB" id="9759709at2"/>
<dbReference type="SUPFAM" id="SSF49899">
    <property type="entry name" value="Concanavalin A-like lectins/glucanases"/>
    <property type="match status" value="1"/>
</dbReference>
<dbReference type="HOGENOM" id="CLU_001528_3_1_9"/>
<dbReference type="KEGG" id="pgm:PGRAT_08540"/>
<dbReference type="InterPro" id="IPR023296">
    <property type="entry name" value="Glyco_hydro_beta-prop_sf"/>
</dbReference>
<dbReference type="GO" id="GO:0005737">
    <property type="term" value="C:cytoplasm"/>
    <property type="evidence" value="ECO:0007669"/>
    <property type="project" value="TreeGrafter"/>
</dbReference>
<evidence type="ECO:0000259" key="5">
    <source>
        <dbReference type="Pfam" id="PF00251"/>
    </source>
</evidence>
<evidence type="ECO:0000259" key="6">
    <source>
        <dbReference type="Pfam" id="PF08244"/>
    </source>
</evidence>
<dbReference type="InterPro" id="IPR013189">
    <property type="entry name" value="Glyco_hydro_32_C"/>
</dbReference>
<name>A0A089M821_9BACL</name>
<dbReference type="CDD" id="cd18622">
    <property type="entry name" value="GH32_Inu-like"/>
    <property type="match status" value="1"/>
</dbReference>
<dbReference type="SMART" id="SM00640">
    <property type="entry name" value="Glyco_32"/>
    <property type="match status" value="1"/>
</dbReference>
<proteinExistence type="inferred from homology"/>
<keyword evidence="3 4" id="KW-0326">Glycosidase</keyword>
<dbReference type="STRING" id="189425.PGRAT_08540"/>
<dbReference type="EMBL" id="CP009287">
    <property type="protein sequence ID" value="AIQ67673.1"/>
    <property type="molecule type" value="Genomic_DNA"/>
</dbReference>
<dbReference type="InterPro" id="IPR018053">
    <property type="entry name" value="Glyco_hydro_32_AS"/>
</dbReference>
<organism evidence="7 8">
    <name type="scientific">Paenibacillus graminis</name>
    <dbReference type="NCBI Taxonomy" id="189425"/>
    <lineage>
        <taxon>Bacteria</taxon>
        <taxon>Bacillati</taxon>
        <taxon>Bacillota</taxon>
        <taxon>Bacilli</taxon>
        <taxon>Bacillales</taxon>
        <taxon>Paenibacillaceae</taxon>
        <taxon>Paenibacillus</taxon>
    </lineage>
</organism>
<sequence>MTAITKQNYRGVYHFSPQAKWMNDPNGMVYFEGEYHLFFQHHPGGMTMGAMHWGHAVSRDLITWEELPIALFPDELGMIFSGSAVVDWNNTTGFFAEKPGLVAIFTHHLDMPEGQPAVQRQSLAYSHDNGRTWTKYEGNPVLEHDTFIDFRDPKVFWNQETNKWVMIVACGQTVCLYHSPDLIHWTFASEFGKGIGSHDGVWECPDLFPLHVDGDPSNIKWVMLVSIGADPAFVEGSRTQYFTGHFDGDVFTPDEDSRTIRWLDYGRDNYAGVSWSDVPEEDGRRLFIGWMSNWMYAPQTPAEEFRGAMTLPRELYLESREGKVLLVQKPAKELEAARIPVLSLKDVTVHEINASLAGLQLDAYEIAVKFTRGISAGIKVRVGAGEETVVGMDAETEELYVDRLASGQNSFHEWFPGRHSVELQAPGEIHELCIYVDRTSVEVFGNGGQAVLTDLIFPKPESAGVAAFAEQEGTPFLSLEVYKLALPAANGDDRQVEG</sequence>
<dbReference type="InterPro" id="IPR001362">
    <property type="entry name" value="Glyco_hydro_32"/>
</dbReference>
<dbReference type="RefSeq" id="WP_025703036.1">
    <property type="nucleotide sequence ID" value="NZ_CP009287.1"/>
</dbReference>
<gene>
    <name evidence="7" type="ORF">PGRAT_08540</name>
</gene>
<dbReference type="SUPFAM" id="SSF75005">
    <property type="entry name" value="Arabinanase/levansucrase/invertase"/>
    <property type="match status" value="1"/>
</dbReference>
<dbReference type="Gene3D" id="2.115.10.20">
    <property type="entry name" value="Glycosyl hydrolase domain, family 43"/>
    <property type="match status" value="1"/>
</dbReference>
<dbReference type="PANTHER" id="PTHR42800:SF1">
    <property type="entry name" value="EXOINULINASE INUD (AFU_ORTHOLOGUE AFUA_5G00480)"/>
    <property type="match status" value="1"/>
</dbReference>
<evidence type="ECO:0000256" key="2">
    <source>
        <dbReference type="ARBA" id="ARBA00022801"/>
    </source>
</evidence>
<comment type="similarity">
    <text evidence="1 4">Belongs to the glycosyl hydrolase 32 family.</text>
</comment>